<feature type="transmembrane region" description="Helical" evidence="7">
    <location>
        <begin position="102"/>
        <end position="121"/>
    </location>
</feature>
<feature type="transmembrane region" description="Helical" evidence="7">
    <location>
        <begin position="355"/>
        <end position="374"/>
    </location>
</feature>
<dbReference type="Gene3D" id="1.20.1250.20">
    <property type="entry name" value="MFS general substrate transporter like domains"/>
    <property type="match status" value="1"/>
</dbReference>
<dbReference type="InterPro" id="IPR011701">
    <property type="entry name" value="MFS"/>
</dbReference>
<dbReference type="InterPro" id="IPR036259">
    <property type="entry name" value="MFS_trans_sf"/>
</dbReference>
<evidence type="ECO:0000313" key="9">
    <source>
        <dbReference type="EMBL" id="MFO3667760.1"/>
    </source>
</evidence>
<feature type="transmembrane region" description="Helical" evidence="7">
    <location>
        <begin position="285"/>
        <end position="306"/>
    </location>
</feature>
<keyword evidence="3" id="KW-1003">Cell membrane</keyword>
<dbReference type="EMBL" id="JBGMEF010000033">
    <property type="protein sequence ID" value="MFO3667760.1"/>
    <property type="molecule type" value="Genomic_DNA"/>
</dbReference>
<dbReference type="InterPro" id="IPR020846">
    <property type="entry name" value="MFS_dom"/>
</dbReference>
<protein>
    <submittedName>
        <fullName evidence="9">MFS transporter</fullName>
    </submittedName>
</protein>
<evidence type="ECO:0000256" key="7">
    <source>
        <dbReference type="SAM" id="Phobius"/>
    </source>
</evidence>
<keyword evidence="4 7" id="KW-0812">Transmembrane</keyword>
<dbReference type="RefSeq" id="WP_265237960.1">
    <property type="nucleotide sequence ID" value="NZ_JBGMEF010000033.1"/>
</dbReference>
<organism evidence="9 10">
    <name type="scientific">Anaerococcus kampingae</name>
    <dbReference type="NCBI Taxonomy" id="3115614"/>
    <lineage>
        <taxon>Bacteria</taxon>
        <taxon>Bacillati</taxon>
        <taxon>Bacillota</taxon>
        <taxon>Tissierellia</taxon>
        <taxon>Tissierellales</taxon>
        <taxon>Peptoniphilaceae</taxon>
        <taxon>Anaerococcus</taxon>
    </lineage>
</organism>
<evidence type="ECO:0000256" key="2">
    <source>
        <dbReference type="ARBA" id="ARBA00022448"/>
    </source>
</evidence>
<feature type="transmembrane region" description="Helical" evidence="7">
    <location>
        <begin position="12"/>
        <end position="32"/>
    </location>
</feature>
<keyword evidence="10" id="KW-1185">Reference proteome</keyword>
<feature type="transmembrane region" description="Helical" evidence="7">
    <location>
        <begin position="318"/>
        <end position="343"/>
    </location>
</feature>
<evidence type="ECO:0000256" key="3">
    <source>
        <dbReference type="ARBA" id="ARBA00022475"/>
    </source>
</evidence>
<feature type="transmembrane region" description="Helical" evidence="7">
    <location>
        <begin position="44"/>
        <end position="61"/>
    </location>
</feature>
<accession>A0ABW9MEI6</accession>
<evidence type="ECO:0000256" key="4">
    <source>
        <dbReference type="ARBA" id="ARBA00022692"/>
    </source>
</evidence>
<dbReference type="PROSITE" id="PS50850">
    <property type="entry name" value="MFS"/>
    <property type="match status" value="1"/>
</dbReference>
<comment type="caution">
    <text evidence="9">The sequence shown here is derived from an EMBL/GenBank/DDBJ whole genome shotgun (WGS) entry which is preliminary data.</text>
</comment>
<feature type="transmembrane region" description="Helical" evidence="7">
    <location>
        <begin position="133"/>
        <end position="152"/>
    </location>
</feature>
<dbReference type="SUPFAM" id="SSF103473">
    <property type="entry name" value="MFS general substrate transporter"/>
    <property type="match status" value="1"/>
</dbReference>
<dbReference type="Proteomes" id="UP001637994">
    <property type="component" value="Unassembled WGS sequence"/>
</dbReference>
<feature type="transmembrane region" description="Helical" evidence="7">
    <location>
        <begin position="262"/>
        <end position="279"/>
    </location>
</feature>
<proteinExistence type="predicted"/>
<feature type="transmembrane region" description="Helical" evidence="7">
    <location>
        <begin position="197"/>
        <end position="215"/>
    </location>
</feature>
<name>A0ABW9MEI6_9FIRM</name>
<gene>
    <name evidence="9" type="ORF">ACCQ42_08260</name>
</gene>
<dbReference type="PANTHER" id="PTHR23517">
    <property type="entry name" value="RESISTANCE PROTEIN MDTM, PUTATIVE-RELATED-RELATED"/>
    <property type="match status" value="1"/>
</dbReference>
<dbReference type="InterPro" id="IPR050171">
    <property type="entry name" value="MFS_Transporters"/>
</dbReference>
<keyword evidence="2" id="KW-0813">Transport</keyword>
<evidence type="ECO:0000259" key="8">
    <source>
        <dbReference type="PROSITE" id="PS50850"/>
    </source>
</evidence>
<feature type="domain" description="Major facilitator superfamily (MFS) profile" evidence="8">
    <location>
        <begin position="1"/>
        <end position="378"/>
    </location>
</feature>
<feature type="transmembrane region" description="Helical" evidence="7">
    <location>
        <begin position="73"/>
        <end position="90"/>
    </location>
</feature>
<keyword evidence="6 7" id="KW-0472">Membrane</keyword>
<dbReference type="Pfam" id="PF07690">
    <property type="entry name" value="MFS_1"/>
    <property type="match status" value="1"/>
</dbReference>
<comment type="subcellular location">
    <subcellularLocation>
        <location evidence="1">Cell membrane</location>
        <topology evidence="1">Multi-pass membrane protein</topology>
    </subcellularLocation>
</comment>
<evidence type="ECO:0000256" key="1">
    <source>
        <dbReference type="ARBA" id="ARBA00004651"/>
    </source>
</evidence>
<keyword evidence="5 7" id="KW-1133">Transmembrane helix</keyword>
<reference evidence="9 10" key="1">
    <citation type="journal article" date="2025" name="Anaerobe">
        <title>Description of Anaerococcus kampingiae sp. nov., Anaerococcus groningensis sp. nov., Anaerococcus martiniensis sp. nov., and Anaerococcus cruorum sp. nov., isolated from human clinical specimens.</title>
        <authorList>
            <person name="Boiten K.E."/>
            <person name="Meijer J."/>
            <person name="van Wezel E.M."/>
            <person name="Veloo A.C.M."/>
        </authorList>
    </citation>
    <scope>NUCLEOTIDE SEQUENCE [LARGE SCALE GENOMIC DNA]</scope>
    <source>
        <strain evidence="9 10">ENR0874</strain>
    </source>
</reference>
<feature type="transmembrane region" description="Helical" evidence="7">
    <location>
        <begin position="158"/>
        <end position="176"/>
    </location>
</feature>
<feature type="transmembrane region" description="Helical" evidence="7">
    <location>
        <begin position="235"/>
        <end position="255"/>
    </location>
</feature>
<sequence length="387" mass="42379">MEKISRRDWATLFLALYHVSPIAINQFAPNIVDSLGISISSGELILSLNAITGTIFLIMAGNINEKFGMRKTTIWGLSLISISGLIPILFKNEVSLILNRLILGAGIGIYAANSSTYISFFNSGKKKAKLHGFRNAFEMIGIILTIFIAGIFGRNDFYKSFAVYILALIPLIFFLTSVPEIEIANKEDKSKFKANGIVKYYIGLSLAIIMSINAMNLRFPSVLANNGVHGESISLYTMAIMFIGMVGGLAYGIFFEIFKENTLKLATLMVIIGSLIISVTDKSVILLVLGVGIATFFQSICISFLLGDLETHMASKHLAKATGILFASNNLGMFIAPLCLMALKKITGFTSLTGIFLGIGAILSVFLIYEIFFLKNDKINANERNFY</sequence>
<evidence type="ECO:0000313" key="10">
    <source>
        <dbReference type="Proteomes" id="UP001637994"/>
    </source>
</evidence>
<evidence type="ECO:0000256" key="6">
    <source>
        <dbReference type="ARBA" id="ARBA00023136"/>
    </source>
</evidence>
<evidence type="ECO:0000256" key="5">
    <source>
        <dbReference type="ARBA" id="ARBA00022989"/>
    </source>
</evidence>